<dbReference type="SUPFAM" id="SSF51695">
    <property type="entry name" value="PLC-like phosphodiesterases"/>
    <property type="match status" value="1"/>
</dbReference>
<sequence>MALLNIIERLIDSWFAFMPQPKPSSASILNTRLIAHRGAHAHHTNIIENTLPAFQRAQDLGCWGIELDVHSTKDQMFVVNHDPDLKRLWNRTMTISQCHFETLRQEVPEIPTLNEVVKRFGGQMHLFIELKSAIRNESILADILSHLTPSEDYHLISLQDRFFEHFSRFPNHSLLLVPEHNNVKRFVNLSLSKEYGGVLGHYLLLRNKYIKKLRQAQQIAGVGFIDSKYSLYREMNRDLHYIFTNQAEKMSRYLQDLQDEHK</sequence>
<dbReference type="InterPro" id="IPR017946">
    <property type="entry name" value="PLC-like_Pdiesterase_TIM-brl"/>
</dbReference>
<dbReference type="Gene3D" id="3.20.20.190">
    <property type="entry name" value="Phosphatidylinositol (PI) phosphodiesterase"/>
    <property type="match status" value="1"/>
</dbReference>
<dbReference type="PANTHER" id="PTHR46211">
    <property type="entry name" value="GLYCEROPHOSPHORYL DIESTER PHOSPHODIESTERASE"/>
    <property type="match status" value="1"/>
</dbReference>
<dbReference type="GO" id="GO:0006629">
    <property type="term" value="P:lipid metabolic process"/>
    <property type="evidence" value="ECO:0007669"/>
    <property type="project" value="InterPro"/>
</dbReference>
<dbReference type="AlphaFoldDB" id="A0A917JSH7"/>
<protein>
    <submittedName>
        <fullName evidence="2">Glycerophosphoryl diester phosphodiesterase</fullName>
    </submittedName>
</protein>
<reference evidence="2" key="1">
    <citation type="journal article" date="2014" name="Int. J. Syst. Evol. Microbiol.">
        <title>Complete genome sequence of Corynebacterium casei LMG S-19264T (=DSM 44701T), isolated from a smear-ripened cheese.</title>
        <authorList>
            <consortium name="US DOE Joint Genome Institute (JGI-PGF)"/>
            <person name="Walter F."/>
            <person name="Albersmeier A."/>
            <person name="Kalinowski J."/>
            <person name="Ruckert C."/>
        </authorList>
    </citation>
    <scope>NUCLEOTIDE SEQUENCE</scope>
    <source>
        <strain evidence="2">JCM 13919</strain>
    </source>
</reference>
<dbReference type="GO" id="GO:0008081">
    <property type="term" value="F:phosphoric diester hydrolase activity"/>
    <property type="evidence" value="ECO:0007669"/>
    <property type="project" value="InterPro"/>
</dbReference>
<gene>
    <name evidence="2" type="ORF">GCM10007966_11740</name>
</gene>
<keyword evidence="3" id="KW-1185">Reference proteome</keyword>
<dbReference type="InterPro" id="IPR030395">
    <property type="entry name" value="GP_PDE_dom"/>
</dbReference>
<dbReference type="EMBL" id="BMOB01000004">
    <property type="protein sequence ID" value="GGI84800.1"/>
    <property type="molecule type" value="Genomic_DNA"/>
</dbReference>
<evidence type="ECO:0000313" key="3">
    <source>
        <dbReference type="Proteomes" id="UP000630149"/>
    </source>
</evidence>
<dbReference type="Pfam" id="PF03009">
    <property type="entry name" value="GDPD"/>
    <property type="match status" value="1"/>
</dbReference>
<reference evidence="2" key="2">
    <citation type="submission" date="2020-09" db="EMBL/GenBank/DDBJ databases">
        <authorList>
            <person name="Sun Q."/>
            <person name="Ohkuma M."/>
        </authorList>
    </citation>
    <scope>NUCLEOTIDE SEQUENCE</scope>
    <source>
        <strain evidence="2">JCM 13919</strain>
    </source>
</reference>
<dbReference type="OrthoDB" id="9795622at2"/>
<organism evidence="2 3">
    <name type="scientific">Legionella impletisoli</name>
    <dbReference type="NCBI Taxonomy" id="343510"/>
    <lineage>
        <taxon>Bacteria</taxon>
        <taxon>Pseudomonadati</taxon>
        <taxon>Pseudomonadota</taxon>
        <taxon>Gammaproteobacteria</taxon>
        <taxon>Legionellales</taxon>
        <taxon>Legionellaceae</taxon>
        <taxon>Legionella</taxon>
    </lineage>
</organism>
<evidence type="ECO:0000313" key="2">
    <source>
        <dbReference type="EMBL" id="GGI84800.1"/>
    </source>
</evidence>
<name>A0A917JSH7_9GAMM</name>
<comment type="caution">
    <text evidence="2">The sequence shown here is derived from an EMBL/GenBank/DDBJ whole genome shotgun (WGS) entry which is preliminary data.</text>
</comment>
<dbReference type="Proteomes" id="UP000630149">
    <property type="component" value="Unassembled WGS sequence"/>
</dbReference>
<dbReference type="PANTHER" id="PTHR46211:SF1">
    <property type="entry name" value="GLYCEROPHOSPHODIESTER PHOSPHODIESTERASE, CYTOPLASMIC"/>
    <property type="match status" value="1"/>
</dbReference>
<dbReference type="RefSeq" id="WP_131776590.1">
    <property type="nucleotide sequence ID" value="NZ_BMOB01000004.1"/>
</dbReference>
<feature type="domain" description="GP-PDE" evidence="1">
    <location>
        <begin position="31"/>
        <end position="254"/>
    </location>
</feature>
<dbReference type="PROSITE" id="PS51704">
    <property type="entry name" value="GP_PDE"/>
    <property type="match status" value="1"/>
</dbReference>
<evidence type="ECO:0000259" key="1">
    <source>
        <dbReference type="PROSITE" id="PS51704"/>
    </source>
</evidence>
<proteinExistence type="predicted"/>
<accession>A0A917JSH7</accession>